<sequence>MQKNKIITFLTIPFKISQSYFFIKLFQLAFNGFYPLLEVLTFTFLTDSVIELKKVGEIKEQIGLAVILFFSLIFLNYFFDIFIRRISYKQVKKINLALETKFISKMSRLEYYYIENAELYDKINLIKKEILKDFIQKHNKLLSIFRILFQLMSIIIIVFSVMGIKGLIILAGITAVILISDYNGKRNYTQKKEDTFLDRMCDYYSDILCQGEFGQEKLIYNYAML</sequence>
<dbReference type="SUPFAM" id="SSF90123">
    <property type="entry name" value="ABC transporter transmembrane region"/>
    <property type="match status" value="1"/>
</dbReference>
<dbReference type="KEGG" id="tpk:JO40_01620"/>
<name>A0AAE9MSE9_9SPIR</name>
<dbReference type="Proteomes" id="UP001058682">
    <property type="component" value="Chromosome"/>
</dbReference>
<evidence type="ECO:0000313" key="8">
    <source>
        <dbReference type="Proteomes" id="UP001058682"/>
    </source>
</evidence>
<accession>A0AAE9MSE9</accession>
<evidence type="ECO:0000256" key="4">
    <source>
        <dbReference type="ARBA" id="ARBA00023136"/>
    </source>
</evidence>
<dbReference type="EMBL" id="CP038802">
    <property type="protein sequence ID" value="UTY29218.1"/>
    <property type="molecule type" value="Genomic_DNA"/>
</dbReference>
<feature type="transmembrane region" description="Helical" evidence="5">
    <location>
        <begin position="141"/>
        <end position="161"/>
    </location>
</feature>
<keyword evidence="3 5" id="KW-1133">Transmembrane helix</keyword>
<evidence type="ECO:0000313" key="9">
    <source>
        <dbReference type="Proteomes" id="UP001059401"/>
    </source>
</evidence>
<keyword evidence="9" id="KW-1185">Reference proteome</keyword>
<reference evidence="7" key="1">
    <citation type="submission" date="2019-04" db="EMBL/GenBank/DDBJ databases">
        <title>Whole genome sequencing of oral phylogroup 2 treponemes.</title>
        <authorList>
            <person name="Chan Y."/>
            <person name="Zeng H.H."/>
            <person name="Yu X.L."/>
            <person name="Leung W.K."/>
            <person name="Watt R.M."/>
        </authorList>
    </citation>
    <scope>NUCLEOTIDE SEQUENCE</scope>
    <source>
        <strain evidence="7">OMZ 835</strain>
        <strain evidence="6">OMZ 847</strain>
    </source>
</reference>
<feature type="transmembrane region" description="Helical" evidence="5">
    <location>
        <begin position="21"/>
        <end position="42"/>
    </location>
</feature>
<evidence type="ECO:0000256" key="3">
    <source>
        <dbReference type="ARBA" id="ARBA00022989"/>
    </source>
</evidence>
<gene>
    <name evidence="7" type="ORF">E4N74_08710</name>
    <name evidence="6" type="ORF">E4N76_09760</name>
</gene>
<evidence type="ECO:0000313" key="7">
    <source>
        <dbReference type="EMBL" id="UTY34075.1"/>
    </source>
</evidence>
<proteinExistence type="predicted"/>
<evidence type="ECO:0000256" key="1">
    <source>
        <dbReference type="ARBA" id="ARBA00004651"/>
    </source>
</evidence>
<comment type="subcellular location">
    <subcellularLocation>
        <location evidence="1">Cell membrane</location>
        <topology evidence="1">Multi-pass membrane protein</topology>
    </subcellularLocation>
</comment>
<evidence type="ECO:0000256" key="5">
    <source>
        <dbReference type="SAM" id="Phobius"/>
    </source>
</evidence>
<feature type="transmembrane region" description="Helical" evidence="5">
    <location>
        <begin position="167"/>
        <end position="184"/>
    </location>
</feature>
<dbReference type="RefSeq" id="WP_044977582.1">
    <property type="nucleotide sequence ID" value="NZ_CP009228.1"/>
</dbReference>
<dbReference type="GO" id="GO:0005886">
    <property type="term" value="C:plasma membrane"/>
    <property type="evidence" value="ECO:0007669"/>
    <property type="project" value="UniProtKB-SubCell"/>
</dbReference>
<organism evidence="7 8">
    <name type="scientific">Treponema putidum</name>
    <dbReference type="NCBI Taxonomy" id="221027"/>
    <lineage>
        <taxon>Bacteria</taxon>
        <taxon>Pseudomonadati</taxon>
        <taxon>Spirochaetota</taxon>
        <taxon>Spirochaetia</taxon>
        <taxon>Spirochaetales</taxon>
        <taxon>Treponemataceae</taxon>
        <taxon>Treponema</taxon>
    </lineage>
</organism>
<feature type="transmembrane region" description="Helical" evidence="5">
    <location>
        <begin position="62"/>
        <end position="83"/>
    </location>
</feature>
<protein>
    <submittedName>
        <fullName evidence="7">Uncharacterized protein</fullName>
    </submittedName>
</protein>
<dbReference type="Gene3D" id="1.20.1560.10">
    <property type="entry name" value="ABC transporter type 1, transmembrane domain"/>
    <property type="match status" value="1"/>
</dbReference>
<dbReference type="AlphaFoldDB" id="A0AAE9MSE9"/>
<keyword evidence="4 5" id="KW-0472">Membrane</keyword>
<evidence type="ECO:0000313" key="6">
    <source>
        <dbReference type="EMBL" id="UTY29218.1"/>
    </source>
</evidence>
<dbReference type="InterPro" id="IPR036640">
    <property type="entry name" value="ABC1_TM_sf"/>
</dbReference>
<keyword evidence="2 5" id="KW-0812">Transmembrane</keyword>
<dbReference type="GO" id="GO:0005524">
    <property type="term" value="F:ATP binding"/>
    <property type="evidence" value="ECO:0007669"/>
    <property type="project" value="InterPro"/>
</dbReference>
<dbReference type="Proteomes" id="UP001059401">
    <property type="component" value="Chromosome"/>
</dbReference>
<dbReference type="EMBL" id="CP038804">
    <property type="protein sequence ID" value="UTY34075.1"/>
    <property type="molecule type" value="Genomic_DNA"/>
</dbReference>
<evidence type="ECO:0000256" key="2">
    <source>
        <dbReference type="ARBA" id="ARBA00022692"/>
    </source>
</evidence>